<evidence type="ECO:0000256" key="8">
    <source>
        <dbReference type="PROSITE-ProRule" id="PRU00276"/>
    </source>
</evidence>
<evidence type="ECO:0000256" key="2">
    <source>
        <dbReference type="ARBA" id="ARBA00022723"/>
    </source>
</evidence>
<dbReference type="GO" id="GO:0046872">
    <property type="term" value="F:metal ion binding"/>
    <property type="evidence" value="ECO:0007669"/>
    <property type="project" value="UniProtKB-KW"/>
</dbReference>
<dbReference type="Proteomes" id="UP000735302">
    <property type="component" value="Unassembled WGS sequence"/>
</dbReference>
<gene>
    <name evidence="10" type="ORF">PoB_001963100</name>
</gene>
<keyword evidence="4 8" id="KW-0862">Zinc</keyword>
<feature type="binding site" evidence="8">
    <location>
        <position position="181"/>
    </location>
    <ligand>
        <name>Zn(2+)</name>
        <dbReference type="ChEBI" id="CHEBI:29105"/>
        <note>catalytic</note>
    </ligand>
</feature>
<dbReference type="Pfam" id="PF17771">
    <property type="entry name" value="ADAMTS_CR_2"/>
    <property type="match status" value="1"/>
</dbReference>
<comment type="caution">
    <text evidence="8">Lacks conserved residue(s) required for the propagation of feature annotation.</text>
</comment>
<evidence type="ECO:0000256" key="5">
    <source>
        <dbReference type="ARBA" id="ARBA00023049"/>
    </source>
</evidence>
<dbReference type="Gene3D" id="3.40.390.10">
    <property type="entry name" value="Collagenase (Catalytic Domain)"/>
    <property type="match status" value="1"/>
</dbReference>
<dbReference type="GO" id="GO:0004222">
    <property type="term" value="F:metalloendopeptidase activity"/>
    <property type="evidence" value="ECO:0007669"/>
    <property type="project" value="InterPro"/>
</dbReference>
<feature type="disulfide bond" evidence="8">
    <location>
        <begin position="189"/>
        <end position="213"/>
    </location>
</feature>
<evidence type="ECO:0000256" key="6">
    <source>
        <dbReference type="ARBA" id="ARBA00023157"/>
    </source>
</evidence>
<reference evidence="10 11" key="1">
    <citation type="journal article" date="2021" name="Elife">
        <title>Chloroplast acquisition without the gene transfer in kleptoplastic sea slugs, Plakobranchus ocellatus.</title>
        <authorList>
            <person name="Maeda T."/>
            <person name="Takahashi S."/>
            <person name="Yoshida T."/>
            <person name="Shimamura S."/>
            <person name="Takaki Y."/>
            <person name="Nagai Y."/>
            <person name="Toyoda A."/>
            <person name="Suzuki Y."/>
            <person name="Arimoto A."/>
            <person name="Ishii H."/>
            <person name="Satoh N."/>
            <person name="Nishiyama T."/>
            <person name="Hasebe M."/>
            <person name="Maruyama T."/>
            <person name="Minagawa J."/>
            <person name="Obokata J."/>
            <person name="Shigenobu S."/>
        </authorList>
    </citation>
    <scope>NUCLEOTIDE SEQUENCE [LARGE SCALE GENOMIC DNA]</scope>
</reference>
<dbReference type="InterPro" id="IPR041645">
    <property type="entry name" value="ADAMTS_CR_2"/>
</dbReference>
<sequence length="307" mass="34605">MLLAIILPTTFVYDIDDDTPDHYIVDVLAVVDKPMLDFWIKAPGAGSKEKVTEEIKSLFFEMNFMYQSLRRFNLHIEIRLTDIAFPNRSVVPEHEVTDNVVDSTVAGNAFSRYLRDQHHKYDHAMYITRYNLQGSGINTRGAARSKSACKTYATSRVEGHRDYNTVHIAAHELGHSLGAPHDDKQNPECKGSYIMASTVITSGQPEFWYFSKCSADAMKKYIRSLGGNNCLQRSNSPPIVSKRMGELVDKHDMCKRLFGTKVSSKYATGDKLCKELRCSTGTLTRSFATPEGLTCSKDRKCFMGRCV</sequence>
<evidence type="ECO:0000313" key="11">
    <source>
        <dbReference type="Proteomes" id="UP000735302"/>
    </source>
</evidence>
<evidence type="ECO:0000256" key="7">
    <source>
        <dbReference type="ARBA" id="ARBA00023180"/>
    </source>
</evidence>
<protein>
    <submittedName>
        <fullName evidence="10">A disintegrin and metalloproteinase with thrombospondin motifs 7-like</fullName>
    </submittedName>
</protein>
<comment type="caution">
    <text evidence="10">The sequence shown here is derived from an EMBL/GenBank/DDBJ whole genome shotgun (WGS) entry which is preliminary data.</text>
</comment>
<dbReference type="GO" id="GO:0006509">
    <property type="term" value="P:membrane protein ectodomain proteolysis"/>
    <property type="evidence" value="ECO:0007669"/>
    <property type="project" value="TreeGrafter"/>
</dbReference>
<keyword evidence="2 8" id="KW-0479">Metal-binding</keyword>
<evidence type="ECO:0000256" key="4">
    <source>
        <dbReference type="ARBA" id="ARBA00022833"/>
    </source>
</evidence>
<keyword evidence="6 8" id="KW-1015">Disulfide bond</keyword>
<dbReference type="Pfam" id="PF13688">
    <property type="entry name" value="Reprolysin_5"/>
    <property type="match status" value="1"/>
</dbReference>
<feature type="binding site" evidence="8">
    <location>
        <position position="175"/>
    </location>
    <ligand>
        <name>Zn(2+)</name>
        <dbReference type="ChEBI" id="CHEBI:29105"/>
        <note>catalytic</note>
    </ligand>
</feature>
<dbReference type="PANTHER" id="PTHR11905">
    <property type="entry name" value="ADAM A DISINTEGRIN AND METALLOPROTEASE DOMAIN"/>
    <property type="match status" value="1"/>
</dbReference>
<feature type="binding site" evidence="8">
    <location>
        <position position="171"/>
    </location>
    <ligand>
        <name>Zn(2+)</name>
        <dbReference type="ChEBI" id="CHEBI:29105"/>
        <note>catalytic</note>
    </ligand>
</feature>
<dbReference type="AlphaFoldDB" id="A0AAV3Z1D2"/>
<organism evidence="10 11">
    <name type="scientific">Plakobranchus ocellatus</name>
    <dbReference type="NCBI Taxonomy" id="259542"/>
    <lineage>
        <taxon>Eukaryota</taxon>
        <taxon>Metazoa</taxon>
        <taxon>Spiralia</taxon>
        <taxon>Lophotrochozoa</taxon>
        <taxon>Mollusca</taxon>
        <taxon>Gastropoda</taxon>
        <taxon>Heterobranchia</taxon>
        <taxon>Euthyneura</taxon>
        <taxon>Panpulmonata</taxon>
        <taxon>Sacoglossa</taxon>
        <taxon>Placobranchoidea</taxon>
        <taxon>Plakobranchidae</taxon>
        <taxon>Plakobranchus</taxon>
    </lineage>
</organism>
<keyword evidence="7" id="KW-0325">Glycoprotein</keyword>
<feature type="domain" description="Peptidase M12B" evidence="9">
    <location>
        <begin position="23"/>
        <end position="234"/>
    </location>
</feature>
<dbReference type="PROSITE" id="PS50215">
    <property type="entry name" value="ADAM_MEPRO"/>
    <property type="match status" value="1"/>
</dbReference>
<keyword evidence="5 10" id="KW-0482">Metalloprotease</keyword>
<dbReference type="Gene3D" id="3.40.1620.60">
    <property type="match status" value="1"/>
</dbReference>
<keyword evidence="3" id="KW-0378">Hydrolase</keyword>
<dbReference type="PANTHER" id="PTHR11905:SF159">
    <property type="entry name" value="ADAM METALLOPROTEASE"/>
    <property type="match status" value="1"/>
</dbReference>
<keyword evidence="1" id="KW-0645">Protease</keyword>
<dbReference type="InterPro" id="IPR001590">
    <property type="entry name" value="Peptidase_M12B"/>
</dbReference>
<name>A0AAV3Z1D2_9GAST</name>
<evidence type="ECO:0000256" key="3">
    <source>
        <dbReference type="ARBA" id="ARBA00022801"/>
    </source>
</evidence>
<keyword evidence="11" id="KW-1185">Reference proteome</keyword>
<dbReference type="SUPFAM" id="SSF55486">
    <property type="entry name" value="Metalloproteases ('zincins'), catalytic domain"/>
    <property type="match status" value="1"/>
</dbReference>
<evidence type="ECO:0000256" key="1">
    <source>
        <dbReference type="ARBA" id="ARBA00022670"/>
    </source>
</evidence>
<dbReference type="EMBL" id="BLXT01002311">
    <property type="protein sequence ID" value="GFN93125.1"/>
    <property type="molecule type" value="Genomic_DNA"/>
</dbReference>
<evidence type="ECO:0000259" key="9">
    <source>
        <dbReference type="PROSITE" id="PS50215"/>
    </source>
</evidence>
<accession>A0AAV3Z1D2</accession>
<evidence type="ECO:0000313" key="10">
    <source>
        <dbReference type="EMBL" id="GFN93125.1"/>
    </source>
</evidence>
<feature type="active site" evidence="8">
    <location>
        <position position="172"/>
    </location>
</feature>
<proteinExistence type="predicted"/>
<dbReference type="InterPro" id="IPR024079">
    <property type="entry name" value="MetalloPept_cat_dom_sf"/>
</dbReference>